<dbReference type="EC" id="2.4.1.182" evidence="1"/>
<dbReference type="GO" id="GO:0005543">
    <property type="term" value="F:phospholipid binding"/>
    <property type="evidence" value="ECO:0007669"/>
    <property type="project" value="TreeGrafter"/>
</dbReference>
<keyword evidence="6" id="KW-0443">Lipid metabolism</keyword>
<comment type="catalytic activity">
    <reaction evidence="7">
        <text>a lipid X + a UDP-2-N,3-O-bis[(3R)-3-hydroxyacyl]-alpha-D-glucosamine = a lipid A disaccharide + UDP + H(+)</text>
        <dbReference type="Rhea" id="RHEA:67828"/>
        <dbReference type="ChEBI" id="CHEBI:15378"/>
        <dbReference type="ChEBI" id="CHEBI:58223"/>
        <dbReference type="ChEBI" id="CHEBI:137748"/>
        <dbReference type="ChEBI" id="CHEBI:176338"/>
        <dbReference type="ChEBI" id="CHEBI:176343"/>
        <dbReference type="EC" id="2.4.1.182"/>
    </reaction>
</comment>
<protein>
    <recommendedName>
        <fullName evidence="1">lipid-A-disaccharide synthase</fullName>
        <ecNumber evidence="1">2.4.1.182</ecNumber>
    </recommendedName>
</protein>
<keyword evidence="2" id="KW-0444">Lipid biosynthesis</keyword>
<dbReference type="InterPro" id="IPR003835">
    <property type="entry name" value="Glyco_trans_19"/>
</dbReference>
<sequence length="265" mass="30273">MKIVVITGEESGDHLGASLINALEKIYSQKLDIYGIGGKALEEKGLKKFYDISEINVMGIIEVIPKIFHIKKIIDNTVNKILDLAPDIVLTIDSPDFTLRIAKKLKKRNSNIKIIHFVAPSVWMWRSGRINTVKESVDHLLTILPFEKEIFEKKNINTTFVGHPITEIDPDHFSDAALSDLSSDIQKNIILVLPGSRKKEVEKLLPIYLESIRQSKWKDQFDIVIPATKNMYELINNISNNHFPDIKVVILRNEEQKIKSFYLAD</sequence>
<evidence type="ECO:0000256" key="1">
    <source>
        <dbReference type="ARBA" id="ARBA00012687"/>
    </source>
</evidence>
<evidence type="ECO:0000256" key="3">
    <source>
        <dbReference type="ARBA" id="ARBA00022556"/>
    </source>
</evidence>
<name>A0A381YGY7_9ZZZZ</name>
<organism evidence="8">
    <name type="scientific">marine metagenome</name>
    <dbReference type="NCBI Taxonomy" id="408172"/>
    <lineage>
        <taxon>unclassified sequences</taxon>
        <taxon>metagenomes</taxon>
        <taxon>ecological metagenomes</taxon>
    </lineage>
</organism>
<dbReference type="PANTHER" id="PTHR30372">
    <property type="entry name" value="LIPID-A-DISACCHARIDE SYNTHASE"/>
    <property type="match status" value="1"/>
</dbReference>
<evidence type="ECO:0000256" key="6">
    <source>
        <dbReference type="ARBA" id="ARBA00023098"/>
    </source>
</evidence>
<evidence type="ECO:0000313" key="8">
    <source>
        <dbReference type="EMBL" id="SVA76200.1"/>
    </source>
</evidence>
<evidence type="ECO:0000256" key="2">
    <source>
        <dbReference type="ARBA" id="ARBA00022516"/>
    </source>
</evidence>
<evidence type="ECO:0000256" key="4">
    <source>
        <dbReference type="ARBA" id="ARBA00022676"/>
    </source>
</evidence>
<evidence type="ECO:0000256" key="5">
    <source>
        <dbReference type="ARBA" id="ARBA00022679"/>
    </source>
</evidence>
<keyword evidence="4" id="KW-0328">Glycosyltransferase</keyword>
<proteinExistence type="predicted"/>
<feature type="non-terminal residue" evidence="8">
    <location>
        <position position="265"/>
    </location>
</feature>
<dbReference type="PANTHER" id="PTHR30372:SF4">
    <property type="entry name" value="LIPID-A-DISACCHARIDE SYNTHASE, MITOCHONDRIAL-RELATED"/>
    <property type="match status" value="1"/>
</dbReference>
<dbReference type="Pfam" id="PF02684">
    <property type="entry name" value="LpxB"/>
    <property type="match status" value="1"/>
</dbReference>
<accession>A0A381YGY7</accession>
<dbReference type="GO" id="GO:0008915">
    <property type="term" value="F:lipid-A-disaccharide synthase activity"/>
    <property type="evidence" value="ECO:0007669"/>
    <property type="project" value="UniProtKB-EC"/>
</dbReference>
<dbReference type="EMBL" id="UINC01018195">
    <property type="protein sequence ID" value="SVA76200.1"/>
    <property type="molecule type" value="Genomic_DNA"/>
</dbReference>
<keyword evidence="5" id="KW-0808">Transferase</keyword>
<dbReference type="SUPFAM" id="SSF53756">
    <property type="entry name" value="UDP-Glycosyltransferase/glycogen phosphorylase"/>
    <property type="match status" value="1"/>
</dbReference>
<gene>
    <name evidence="8" type="ORF">METZ01_LOCUS129054</name>
</gene>
<dbReference type="AlphaFoldDB" id="A0A381YGY7"/>
<reference evidence="8" key="1">
    <citation type="submission" date="2018-05" db="EMBL/GenBank/DDBJ databases">
        <authorList>
            <person name="Lanie J.A."/>
            <person name="Ng W.-L."/>
            <person name="Kazmierczak K.M."/>
            <person name="Andrzejewski T.M."/>
            <person name="Davidsen T.M."/>
            <person name="Wayne K.J."/>
            <person name="Tettelin H."/>
            <person name="Glass J.I."/>
            <person name="Rusch D."/>
            <person name="Podicherti R."/>
            <person name="Tsui H.-C.T."/>
            <person name="Winkler M.E."/>
        </authorList>
    </citation>
    <scope>NUCLEOTIDE SEQUENCE</scope>
</reference>
<dbReference type="GO" id="GO:0009245">
    <property type="term" value="P:lipid A biosynthetic process"/>
    <property type="evidence" value="ECO:0007669"/>
    <property type="project" value="UniProtKB-KW"/>
</dbReference>
<evidence type="ECO:0000256" key="7">
    <source>
        <dbReference type="ARBA" id="ARBA00048975"/>
    </source>
</evidence>
<keyword evidence="3" id="KW-0441">Lipid A biosynthesis</keyword>
<dbReference type="GO" id="GO:0016020">
    <property type="term" value="C:membrane"/>
    <property type="evidence" value="ECO:0007669"/>
    <property type="project" value="GOC"/>
</dbReference>